<evidence type="ECO:0000313" key="1">
    <source>
        <dbReference type="EMBL" id="GGD76941.1"/>
    </source>
</evidence>
<reference evidence="1" key="1">
    <citation type="journal article" date="2014" name="Int. J. Syst. Evol. Microbiol.">
        <title>Complete genome sequence of Corynebacterium casei LMG S-19264T (=DSM 44701T), isolated from a smear-ripened cheese.</title>
        <authorList>
            <consortium name="US DOE Joint Genome Institute (JGI-PGF)"/>
            <person name="Walter F."/>
            <person name="Albersmeier A."/>
            <person name="Kalinowski J."/>
            <person name="Ruckert C."/>
        </authorList>
    </citation>
    <scope>NUCLEOTIDE SEQUENCE</scope>
    <source>
        <strain evidence="1">CGMCC 1.15958</strain>
    </source>
</reference>
<protein>
    <submittedName>
        <fullName evidence="1">Uncharacterized protein</fullName>
    </submittedName>
</protein>
<accession>A0A916Z6D3</accession>
<dbReference type="EMBL" id="BMKK01000012">
    <property type="protein sequence ID" value="GGD76941.1"/>
    <property type="molecule type" value="Genomic_DNA"/>
</dbReference>
<comment type="caution">
    <text evidence="1">The sequence shown here is derived from an EMBL/GenBank/DDBJ whole genome shotgun (WGS) entry which is preliminary data.</text>
</comment>
<sequence length="190" mass="21852">MKSYIYIIVIIFSIFYSCSSPQKTDKTNIDKIYNSLKDGQTKAIIKIDRKEFYPKESIFSCDIIADNGFLRANLFDQFESNIVLNFGTERWHATKPYVLRLQKDQQIEGGIMIGRIADKEKRTGEGYLMTEGEITLESFSKDKCVVIVNGKVGKFEAQLTPEKWHDVEAIIISKKPKTTLVNLKEEGLYF</sequence>
<reference evidence="1" key="2">
    <citation type="submission" date="2020-09" db="EMBL/GenBank/DDBJ databases">
        <authorList>
            <person name="Sun Q."/>
            <person name="Zhou Y."/>
        </authorList>
    </citation>
    <scope>NUCLEOTIDE SEQUENCE</scope>
    <source>
        <strain evidence="1">CGMCC 1.15958</strain>
    </source>
</reference>
<dbReference type="Proteomes" id="UP000609064">
    <property type="component" value="Unassembled WGS sequence"/>
</dbReference>
<organism evidence="1 2">
    <name type="scientific">Emticicia aquatilis</name>
    <dbReference type="NCBI Taxonomy" id="1537369"/>
    <lineage>
        <taxon>Bacteria</taxon>
        <taxon>Pseudomonadati</taxon>
        <taxon>Bacteroidota</taxon>
        <taxon>Cytophagia</taxon>
        <taxon>Cytophagales</taxon>
        <taxon>Leadbetterellaceae</taxon>
        <taxon>Emticicia</taxon>
    </lineage>
</organism>
<name>A0A916Z6D3_9BACT</name>
<dbReference type="RefSeq" id="WP_188769886.1">
    <property type="nucleotide sequence ID" value="NZ_BMKK01000012.1"/>
</dbReference>
<proteinExistence type="predicted"/>
<dbReference type="AlphaFoldDB" id="A0A916Z6D3"/>
<evidence type="ECO:0000313" key="2">
    <source>
        <dbReference type="Proteomes" id="UP000609064"/>
    </source>
</evidence>
<keyword evidence="2" id="KW-1185">Reference proteome</keyword>
<gene>
    <name evidence="1" type="ORF">GCM10011514_46090</name>
</gene>
<dbReference type="PROSITE" id="PS51257">
    <property type="entry name" value="PROKAR_LIPOPROTEIN"/>
    <property type="match status" value="1"/>
</dbReference>